<dbReference type="Pfam" id="PF12869">
    <property type="entry name" value="tRNA_anti-like"/>
    <property type="match status" value="1"/>
</dbReference>
<proteinExistence type="predicted"/>
<keyword evidence="2" id="KW-1185">Reference proteome</keyword>
<dbReference type="Proteomes" id="UP000261284">
    <property type="component" value="Unassembled WGS sequence"/>
</dbReference>
<dbReference type="RefSeq" id="WP_116847025.1">
    <property type="nucleotide sequence ID" value="NZ_QTJU01000002.1"/>
</dbReference>
<dbReference type="InterPro" id="IPR024422">
    <property type="entry name" value="Protein_unknown_function_OB"/>
</dbReference>
<sequence length="136" mass="14550">MSTKKIIFFAVVIVCLAVAAWGYRMYNKPRAGVADQQTDRTLSAAELYRLYAANEHAADSMFLGKVIAVSGVVQSVDQSQPNAPTILLETGAAGTINCSMQPGDSKPIKQGMQLQVKGKCTGFLMDVNLVDAIVLP</sequence>
<dbReference type="EMBL" id="QTJU01000002">
    <property type="protein sequence ID" value="RFM29041.1"/>
    <property type="molecule type" value="Genomic_DNA"/>
</dbReference>
<organism evidence="1 2">
    <name type="scientific">Deminuibacter soli</name>
    <dbReference type="NCBI Taxonomy" id="2291815"/>
    <lineage>
        <taxon>Bacteria</taxon>
        <taxon>Pseudomonadati</taxon>
        <taxon>Bacteroidota</taxon>
        <taxon>Chitinophagia</taxon>
        <taxon>Chitinophagales</taxon>
        <taxon>Chitinophagaceae</taxon>
        <taxon>Deminuibacter</taxon>
    </lineage>
</organism>
<gene>
    <name evidence="1" type="ORF">DXN05_09775</name>
</gene>
<dbReference type="AlphaFoldDB" id="A0A3E1NMA7"/>
<reference evidence="1 2" key="1">
    <citation type="submission" date="2018-08" db="EMBL/GenBank/DDBJ databases">
        <title>Chitinophagaceae sp. K23C18032701, a novel bacterium isolated from forest soil.</title>
        <authorList>
            <person name="Wang C."/>
        </authorList>
    </citation>
    <scope>NUCLEOTIDE SEQUENCE [LARGE SCALE GENOMIC DNA]</scope>
    <source>
        <strain evidence="1 2">K23C18032701</strain>
    </source>
</reference>
<name>A0A3E1NMA7_9BACT</name>
<accession>A0A3E1NMA7</accession>
<evidence type="ECO:0000313" key="1">
    <source>
        <dbReference type="EMBL" id="RFM29041.1"/>
    </source>
</evidence>
<evidence type="ECO:0000313" key="2">
    <source>
        <dbReference type="Proteomes" id="UP000261284"/>
    </source>
</evidence>
<evidence type="ECO:0008006" key="3">
    <source>
        <dbReference type="Google" id="ProtNLM"/>
    </source>
</evidence>
<comment type="caution">
    <text evidence="1">The sequence shown here is derived from an EMBL/GenBank/DDBJ whole genome shotgun (WGS) entry which is preliminary data.</text>
</comment>
<protein>
    <recommendedName>
        <fullName evidence="3">tRNA_anti-like</fullName>
    </recommendedName>
</protein>
<dbReference type="OrthoDB" id="673558at2"/>